<feature type="transmembrane region" description="Helical" evidence="1">
    <location>
        <begin position="44"/>
        <end position="65"/>
    </location>
</feature>
<dbReference type="AlphaFoldDB" id="A0AAJ1VDV0"/>
<feature type="domain" description="YdbS-like PH" evidence="2">
    <location>
        <begin position="266"/>
        <end position="342"/>
    </location>
</feature>
<feature type="transmembrane region" description="Helical" evidence="1">
    <location>
        <begin position="12"/>
        <end position="32"/>
    </location>
</feature>
<dbReference type="RefSeq" id="WP_289350743.1">
    <property type="nucleotide sequence ID" value="NZ_JAUCFI010000003.1"/>
</dbReference>
<keyword evidence="1" id="KW-0472">Membrane</keyword>
<dbReference type="InterPro" id="IPR005182">
    <property type="entry name" value="YdbS-like_PH"/>
</dbReference>
<dbReference type="Proteomes" id="UP001238973">
    <property type="component" value="Unassembled WGS sequence"/>
</dbReference>
<organism evidence="3 4">
    <name type="scientific">Peribacillus frigoritolerans</name>
    <dbReference type="NCBI Taxonomy" id="450367"/>
    <lineage>
        <taxon>Bacteria</taxon>
        <taxon>Bacillati</taxon>
        <taxon>Bacillota</taxon>
        <taxon>Bacilli</taxon>
        <taxon>Bacillales</taxon>
        <taxon>Bacillaceae</taxon>
        <taxon>Peribacillus</taxon>
    </lineage>
</organism>
<feature type="transmembrane region" description="Helical" evidence="1">
    <location>
        <begin position="191"/>
        <end position="212"/>
    </location>
</feature>
<feature type="domain" description="YdbS-like PH" evidence="2">
    <location>
        <begin position="64"/>
        <end position="141"/>
    </location>
</feature>
<proteinExistence type="predicted"/>
<feature type="transmembrane region" description="Helical" evidence="1">
    <location>
        <begin position="232"/>
        <end position="253"/>
    </location>
</feature>
<evidence type="ECO:0000259" key="2">
    <source>
        <dbReference type="Pfam" id="PF03703"/>
    </source>
</evidence>
<evidence type="ECO:0000313" key="3">
    <source>
        <dbReference type="EMBL" id="MDM5286015.1"/>
    </source>
</evidence>
<feature type="transmembrane region" description="Helical" evidence="1">
    <location>
        <begin position="363"/>
        <end position="384"/>
    </location>
</feature>
<comment type="caution">
    <text evidence="3">The sequence shown here is derived from an EMBL/GenBank/DDBJ whole genome shotgun (WGS) entry which is preliminary data.</text>
</comment>
<sequence>MKTAKRYNPLLMLFNFCKLVRNSIFFVIYFFVIKAGSESTFITYGRVVFFIVFGLTLISIILKWFTHKYELDYRSFHLYKGIFNKSERTIPFSKIQNVNRHTSLFHRIFKVTSVNFETGITGEDAAVRFEVISQKEANRMEMHMNSTVNEELATIHASEYKDILSVEAEVKKEISNRTNHYKPTKKDIIKASFTSLSFLVLIPFISSLYFKINEIFHVENKAVGIFEKLIGSWWMMTIIIIVFVIASITFGIVRTFLKYGNYQISSDHDRIYITKGLIDETAFSIAKEKVQAIEIKQSFMKRLLGLAEVKLTSAGGLSLDEDTLETNSLYPYLPVKRAYEIVSEILPFYEISPKMIPLPIKSFWLRILWPSWLWVVATIFLFYFKPTVLEVEEAWWMLSAILLIIIVVSRLLDFFNTFYILNNDFIQFKTGSFTTSLFVSKRDKIIEVNVTRNIIQKMLGLASIGTINRAKPVHHAGIDHVSFEVADSFYKWYMERRNEIKVE</sequence>
<dbReference type="Pfam" id="PF03703">
    <property type="entry name" value="bPH_2"/>
    <property type="match status" value="3"/>
</dbReference>
<dbReference type="PIRSF" id="PIRSF026631">
    <property type="entry name" value="UCP026631"/>
    <property type="match status" value="1"/>
</dbReference>
<evidence type="ECO:0000256" key="1">
    <source>
        <dbReference type="SAM" id="Phobius"/>
    </source>
</evidence>
<dbReference type="EMBL" id="JAUCFI010000003">
    <property type="protein sequence ID" value="MDM5286015.1"/>
    <property type="molecule type" value="Genomic_DNA"/>
</dbReference>
<feature type="domain" description="YdbS-like PH" evidence="2">
    <location>
        <begin position="415"/>
        <end position="493"/>
    </location>
</feature>
<reference evidence="3" key="1">
    <citation type="submission" date="2023-06" db="EMBL/GenBank/DDBJ databases">
        <title>Comparative genomics of Bacillaceae isolates and their secondary metabolite potential.</title>
        <authorList>
            <person name="Song L."/>
            <person name="Nielsen L.J."/>
            <person name="Mohite O."/>
            <person name="Xu X."/>
            <person name="Weber T."/>
            <person name="Kovacs A.T."/>
        </authorList>
    </citation>
    <scope>NUCLEOTIDE SEQUENCE</scope>
    <source>
        <strain evidence="3">G1S1</strain>
    </source>
</reference>
<dbReference type="InterPro" id="IPR014529">
    <property type="entry name" value="UCP026631"/>
</dbReference>
<name>A0AAJ1VDV0_9BACI</name>
<gene>
    <name evidence="3" type="ORF">QUF85_22290</name>
</gene>
<accession>A0AAJ1VDV0</accession>
<feature type="transmembrane region" description="Helical" evidence="1">
    <location>
        <begin position="396"/>
        <end position="421"/>
    </location>
</feature>
<evidence type="ECO:0000313" key="4">
    <source>
        <dbReference type="Proteomes" id="UP001238973"/>
    </source>
</evidence>
<dbReference type="PANTHER" id="PTHR34473:SF2">
    <property type="entry name" value="UPF0699 TRANSMEMBRANE PROTEIN YDBT"/>
    <property type="match status" value="1"/>
</dbReference>
<keyword evidence="1" id="KW-1133">Transmembrane helix</keyword>
<dbReference type="PANTHER" id="PTHR34473">
    <property type="entry name" value="UPF0699 TRANSMEMBRANE PROTEIN YDBS"/>
    <property type="match status" value="1"/>
</dbReference>
<protein>
    <submittedName>
        <fullName evidence="3">PH domain-containing protein</fullName>
    </submittedName>
</protein>
<keyword evidence="1" id="KW-0812">Transmembrane</keyword>